<evidence type="ECO:0000313" key="1">
    <source>
        <dbReference type="EMBL" id="GIM89782.1"/>
    </source>
</evidence>
<evidence type="ECO:0000313" key="2">
    <source>
        <dbReference type="Proteomes" id="UP000677082"/>
    </source>
</evidence>
<comment type="caution">
    <text evidence="1">The sequence shown here is derived from an EMBL/GenBank/DDBJ whole genome shotgun (WGS) entry which is preliminary data.</text>
</comment>
<dbReference type="AlphaFoldDB" id="A0A919T6V2"/>
<dbReference type="Proteomes" id="UP000677082">
    <property type="component" value="Unassembled WGS sequence"/>
</dbReference>
<gene>
    <name evidence="1" type="ORF">Ato02nite_015750</name>
</gene>
<protein>
    <submittedName>
        <fullName evidence="1">Uncharacterized protein</fullName>
    </submittedName>
</protein>
<name>A0A919T6V2_9ACTN</name>
<keyword evidence="2" id="KW-1185">Reference proteome</keyword>
<dbReference type="EMBL" id="BOQN01000019">
    <property type="protein sequence ID" value="GIM89782.1"/>
    <property type="molecule type" value="Genomic_DNA"/>
</dbReference>
<sequence>MARRRRMPTATDGRQTRAVLRRYAGDGGSLREVVYDNCGPSPHIERPAELLRRFCRGRATGLAGRNFIAFGASDADACAARG</sequence>
<reference evidence="1 2" key="1">
    <citation type="submission" date="2021-03" db="EMBL/GenBank/DDBJ databases">
        <title>Whole genome shotgun sequence of Actinoplanes toevensis NBRC 105298.</title>
        <authorList>
            <person name="Komaki H."/>
            <person name="Tamura T."/>
        </authorList>
    </citation>
    <scope>NUCLEOTIDE SEQUENCE [LARGE SCALE GENOMIC DNA]</scope>
    <source>
        <strain evidence="1 2">NBRC 105298</strain>
    </source>
</reference>
<accession>A0A919T6V2</accession>
<organism evidence="1 2">
    <name type="scientific">Paractinoplanes toevensis</name>
    <dbReference type="NCBI Taxonomy" id="571911"/>
    <lineage>
        <taxon>Bacteria</taxon>
        <taxon>Bacillati</taxon>
        <taxon>Actinomycetota</taxon>
        <taxon>Actinomycetes</taxon>
        <taxon>Micromonosporales</taxon>
        <taxon>Micromonosporaceae</taxon>
        <taxon>Paractinoplanes</taxon>
    </lineage>
</organism>
<proteinExistence type="predicted"/>